<keyword evidence="1" id="KW-1133">Transmembrane helix</keyword>
<keyword evidence="1" id="KW-0472">Membrane</keyword>
<keyword evidence="3" id="KW-1185">Reference proteome</keyword>
<evidence type="ECO:0000313" key="2">
    <source>
        <dbReference type="EMBL" id="KAK9986478.1"/>
    </source>
</evidence>
<dbReference type="AlphaFoldDB" id="A0AAW2BM79"/>
<organism evidence="2 3">
    <name type="scientific">Lithocarpus litseifolius</name>
    <dbReference type="NCBI Taxonomy" id="425828"/>
    <lineage>
        <taxon>Eukaryota</taxon>
        <taxon>Viridiplantae</taxon>
        <taxon>Streptophyta</taxon>
        <taxon>Embryophyta</taxon>
        <taxon>Tracheophyta</taxon>
        <taxon>Spermatophyta</taxon>
        <taxon>Magnoliopsida</taxon>
        <taxon>eudicotyledons</taxon>
        <taxon>Gunneridae</taxon>
        <taxon>Pentapetalae</taxon>
        <taxon>rosids</taxon>
        <taxon>fabids</taxon>
        <taxon>Fagales</taxon>
        <taxon>Fagaceae</taxon>
        <taxon>Lithocarpus</taxon>
    </lineage>
</organism>
<proteinExistence type="predicted"/>
<gene>
    <name evidence="2" type="ORF">SO802_031429</name>
</gene>
<accession>A0AAW2BM79</accession>
<evidence type="ECO:0008006" key="4">
    <source>
        <dbReference type="Google" id="ProtNLM"/>
    </source>
</evidence>
<evidence type="ECO:0000313" key="3">
    <source>
        <dbReference type="Proteomes" id="UP001459277"/>
    </source>
</evidence>
<comment type="caution">
    <text evidence="2">The sequence shown here is derived from an EMBL/GenBank/DDBJ whole genome shotgun (WGS) entry which is preliminary data.</text>
</comment>
<evidence type="ECO:0000256" key="1">
    <source>
        <dbReference type="SAM" id="Phobius"/>
    </source>
</evidence>
<sequence length="74" mass="7990">MGGDGFGRGWGGLLCICCSWWWVMWVRGAMVVGVAVAVVGRRLAFARIVVGLGSLWLPYGGGMVERVVAMWRCG</sequence>
<reference evidence="2 3" key="1">
    <citation type="submission" date="2024-01" db="EMBL/GenBank/DDBJ databases">
        <title>A telomere-to-telomere, gap-free genome of sweet tea (Lithocarpus litseifolius).</title>
        <authorList>
            <person name="Zhou J."/>
        </authorList>
    </citation>
    <scope>NUCLEOTIDE SEQUENCE [LARGE SCALE GENOMIC DNA]</scope>
    <source>
        <strain evidence="2">Zhou-2022a</strain>
        <tissue evidence="2">Leaf</tissue>
    </source>
</reference>
<protein>
    <recommendedName>
        <fullName evidence="4">Transmembrane protein</fullName>
    </recommendedName>
</protein>
<dbReference type="Proteomes" id="UP001459277">
    <property type="component" value="Unassembled WGS sequence"/>
</dbReference>
<name>A0AAW2BM79_9ROSI</name>
<dbReference type="EMBL" id="JAZDWU010000011">
    <property type="protein sequence ID" value="KAK9986478.1"/>
    <property type="molecule type" value="Genomic_DNA"/>
</dbReference>
<keyword evidence="1" id="KW-0812">Transmembrane</keyword>
<feature type="transmembrane region" description="Helical" evidence="1">
    <location>
        <begin position="20"/>
        <end position="39"/>
    </location>
</feature>